<dbReference type="EMBL" id="JBHULR010000015">
    <property type="protein sequence ID" value="MFD2549233.1"/>
    <property type="molecule type" value="Genomic_DNA"/>
</dbReference>
<evidence type="ECO:0000313" key="2">
    <source>
        <dbReference type="Proteomes" id="UP001597545"/>
    </source>
</evidence>
<dbReference type="RefSeq" id="WP_380905551.1">
    <property type="nucleotide sequence ID" value="NZ_JBHUEG010000012.1"/>
</dbReference>
<evidence type="ECO:0000313" key="1">
    <source>
        <dbReference type="EMBL" id="MFD2549233.1"/>
    </source>
</evidence>
<sequence length="296" mass="34995">MYQSETNNWSYALFSANLYQYMPNLRWDSHERIYNKWLRWHDGREASRRKIFLDHTFSKLSSESGIYILYHLGSHLTAPIALAEQGLKFDIILDRHVYIKSESLFLEMREHLNSAGEYYTFYFSDEPGLLLRCRKSFAEGRSILIFADGASGTSSTLKDRRVGIKFFQNILHVKSGIAVMSFLFDVPLHLILPKISDISILTVNQRIVKKKNEKRDDYVKRSLESVYSVLEERLTLEPWLWECWSYLHLNGMLYLDEVPVDKKINESLIILPLKGKYYMFDRRYFIAQYLNLKISK</sequence>
<evidence type="ECO:0008006" key="3">
    <source>
        <dbReference type="Google" id="ProtNLM"/>
    </source>
</evidence>
<comment type="caution">
    <text evidence="1">The sequence shown here is derived from an EMBL/GenBank/DDBJ whole genome shotgun (WGS) entry which is preliminary data.</text>
</comment>
<accession>A0ABW5KL75</accession>
<organism evidence="1 2">
    <name type="scientific">Sphingobacterium suaedae</name>
    <dbReference type="NCBI Taxonomy" id="1686402"/>
    <lineage>
        <taxon>Bacteria</taxon>
        <taxon>Pseudomonadati</taxon>
        <taxon>Bacteroidota</taxon>
        <taxon>Sphingobacteriia</taxon>
        <taxon>Sphingobacteriales</taxon>
        <taxon>Sphingobacteriaceae</taxon>
        <taxon>Sphingobacterium</taxon>
    </lineage>
</organism>
<keyword evidence="2" id="KW-1185">Reference proteome</keyword>
<name>A0ABW5KL75_9SPHI</name>
<dbReference type="Proteomes" id="UP001597545">
    <property type="component" value="Unassembled WGS sequence"/>
</dbReference>
<reference evidence="2" key="1">
    <citation type="journal article" date="2019" name="Int. J. Syst. Evol. Microbiol.">
        <title>The Global Catalogue of Microorganisms (GCM) 10K type strain sequencing project: providing services to taxonomists for standard genome sequencing and annotation.</title>
        <authorList>
            <consortium name="The Broad Institute Genomics Platform"/>
            <consortium name="The Broad Institute Genome Sequencing Center for Infectious Disease"/>
            <person name="Wu L."/>
            <person name="Ma J."/>
        </authorList>
    </citation>
    <scope>NUCLEOTIDE SEQUENCE [LARGE SCALE GENOMIC DNA]</scope>
    <source>
        <strain evidence="2">KCTC 42662</strain>
    </source>
</reference>
<gene>
    <name evidence="1" type="ORF">ACFSR5_16415</name>
</gene>
<protein>
    <recommendedName>
        <fullName evidence="3">Lipid A biosynthesis acyltransferase</fullName>
    </recommendedName>
</protein>
<proteinExistence type="predicted"/>